<dbReference type="GO" id="GO:0000307">
    <property type="term" value="C:cyclin-dependent protein kinase holoenzyme complex"/>
    <property type="evidence" value="ECO:0007669"/>
    <property type="project" value="TreeGrafter"/>
</dbReference>
<evidence type="ECO:0000256" key="9">
    <source>
        <dbReference type="ARBA" id="ARBA00048367"/>
    </source>
</evidence>
<evidence type="ECO:0000259" key="12">
    <source>
        <dbReference type="PROSITE" id="PS50011"/>
    </source>
</evidence>
<dbReference type="KEGG" id="ngr:NAEGRDRAFT_80863"/>
<dbReference type="GO" id="GO:0005524">
    <property type="term" value="F:ATP binding"/>
    <property type="evidence" value="ECO:0007669"/>
    <property type="project" value="UniProtKB-UniRule"/>
</dbReference>
<evidence type="ECO:0000256" key="4">
    <source>
        <dbReference type="ARBA" id="ARBA00022679"/>
    </source>
</evidence>
<evidence type="ECO:0000256" key="8">
    <source>
        <dbReference type="ARBA" id="ARBA00047811"/>
    </source>
</evidence>
<keyword evidence="6 13" id="KW-0418">Kinase</keyword>
<dbReference type="GO" id="GO:0008353">
    <property type="term" value="F:RNA polymerase II CTD heptapeptide repeat kinase activity"/>
    <property type="evidence" value="ECO:0007669"/>
    <property type="project" value="TreeGrafter"/>
</dbReference>
<dbReference type="VEuPathDB" id="AmoebaDB:NAEGRDRAFT_80863"/>
<evidence type="ECO:0000256" key="2">
    <source>
        <dbReference type="ARBA" id="ARBA00012425"/>
    </source>
</evidence>
<dbReference type="PROSITE" id="PS50011">
    <property type="entry name" value="PROTEIN_KINASE_DOM"/>
    <property type="match status" value="1"/>
</dbReference>
<feature type="region of interest" description="Disordered" evidence="11">
    <location>
        <begin position="353"/>
        <end position="375"/>
    </location>
</feature>
<dbReference type="PROSITE" id="PS00107">
    <property type="entry name" value="PROTEIN_KINASE_ATP"/>
    <property type="match status" value="1"/>
</dbReference>
<gene>
    <name evidence="13" type="ORF">NAEGRDRAFT_80863</name>
</gene>
<keyword evidence="14" id="KW-1185">Reference proteome</keyword>
<dbReference type="GeneID" id="8855877"/>
<dbReference type="InterPro" id="IPR011009">
    <property type="entry name" value="Kinase-like_dom_sf"/>
</dbReference>
<dbReference type="SUPFAM" id="SSF56112">
    <property type="entry name" value="Protein kinase-like (PK-like)"/>
    <property type="match status" value="1"/>
</dbReference>
<dbReference type="RefSeq" id="XP_002673607.1">
    <property type="nucleotide sequence ID" value="XM_002673561.1"/>
</dbReference>
<dbReference type="OMA" id="SITPAVW"/>
<proteinExistence type="inferred from homology"/>
<keyword evidence="4" id="KW-0808">Transferase</keyword>
<dbReference type="GO" id="GO:0005634">
    <property type="term" value="C:nucleus"/>
    <property type="evidence" value="ECO:0007669"/>
    <property type="project" value="TreeGrafter"/>
</dbReference>
<evidence type="ECO:0000256" key="6">
    <source>
        <dbReference type="ARBA" id="ARBA00022777"/>
    </source>
</evidence>
<dbReference type="InterPro" id="IPR017441">
    <property type="entry name" value="Protein_kinase_ATP_BS"/>
</dbReference>
<organism evidence="14">
    <name type="scientific">Naegleria gruberi</name>
    <name type="common">Amoeba</name>
    <dbReference type="NCBI Taxonomy" id="5762"/>
    <lineage>
        <taxon>Eukaryota</taxon>
        <taxon>Discoba</taxon>
        <taxon>Heterolobosea</taxon>
        <taxon>Tetramitia</taxon>
        <taxon>Eutetramitia</taxon>
        <taxon>Vahlkampfiidae</taxon>
        <taxon>Naegleria</taxon>
    </lineage>
</organism>
<keyword evidence="3" id="KW-0723">Serine/threonine-protein kinase</keyword>
<evidence type="ECO:0000313" key="14">
    <source>
        <dbReference type="Proteomes" id="UP000006671"/>
    </source>
</evidence>
<dbReference type="GO" id="GO:0032968">
    <property type="term" value="P:positive regulation of transcription elongation by RNA polymerase II"/>
    <property type="evidence" value="ECO:0007669"/>
    <property type="project" value="TreeGrafter"/>
</dbReference>
<dbReference type="PANTHER" id="PTHR24056">
    <property type="entry name" value="CELL DIVISION PROTEIN KINASE"/>
    <property type="match status" value="1"/>
</dbReference>
<dbReference type="Pfam" id="PF00069">
    <property type="entry name" value="Pkinase"/>
    <property type="match status" value="1"/>
</dbReference>
<keyword evidence="7 10" id="KW-0067">ATP-binding</keyword>
<dbReference type="FunFam" id="3.30.200.20:FF:000124">
    <property type="entry name" value="Cyclin-dependent kinase 4"/>
    <property type="match status" value="1"/>
</dbReference>
<dbReference type="eggNOG" id="KOG0600">
    <property type="taxonomic scope" value="Eukaryota"/>
</dbReference>
<feature type="binding site" evidence="10">
    <location>
        <position position="54"/>
    </location>
    <ligand>
        <name>ATP</name>
        <dbReference type="ChEBI" id="CHEBI:30616"/>
    </ligand>
</feature>
<dbReference type="InterPro" id="IPR000719">
    <property type="entry name" value="Prot_kinase_dom"/>
</dbReference>
<dbReference type="STRING" id="5762.D2VQF2"/>
<dbReference type="SMART" id="SM00220">
    <property type="entry name" value="S_TKc"/>
    <property type="match status" value="1"/>
</dbReference>
<sequence length="395" mass="45234">MPQTPSLFSLSASEAIFRSVEWDKYKEIVEIGSGAYGRVFSAVNRQTNELVAIKTIKLANDEEGIPISVIREITHLRSLKHDNIVGLREVFINDDGCTLCMVMEYVPHDLSGIVNGLNNVLDEAFVKSVMQQLLSALACIHDSGSLHCDLKTSNVFIHANGQVKLGDFNLSRKVHPEEFGVVQHFSRNIITLWYRPPELLVDQFGSSRYGPEVDMWSMGCIFAELLLRSPLFPGNTEVEQLFKIIQLLGTANQRNWPDASKHQTYRDHFSNKVIPNTLRLKFKDFADYSPQIVDLLEKLLKLDPRERISAREALKHPWFNQAPLPKDTSVILPSYLTPFNENWVKQQIKLRQEEAEKQNPKKRKEYPKASTSSSCYNHHELENSYSSCKKKIKQY</sequence>
<accession>D2VQF2</accession>
<dbReference type="EC" id="2.7.11.22" evidence="2"/>
<dbReference type="OrthoDB" id="204883at2759"/>
<dbReference type="PANTHER" id="PTHR24056:SF546">
    <property type="entry name" value="CYCLIN-DEPENDENT KINASE 12"/>
    <property type="match status" value="1"/>
</dbReference>
<evidence type="ECO:0000256" key="10">
    <source>
        <dbReference type="PROSITE-ProRule" id="PRU10141"/>
    </source>
</evidence>
<dbReference type="Gene3D" id="3.30.200.20">
    <property type="entry name" value="Phosphorylase Kinase, domain 1"/>
    <property type="match status" value="1"/>
</dbReference>
<name>D2VQF2_NAEGR</name>
<evidence type="ECO:0000313" key="13">
    <source>
        <dbReference type="EMBL" id="EFC40863.1"/>
    </source>
</evidence>
<evidence type="ECO:0000256" key="7">
    <source>
        <dbReference type="ARBA" id="ARBA00022840"/>
    </source>
</evidence>
<protein>
    <recommendedName>
        <fullName evidence="2">cyclin-dependent kinase</fullName>
        <ecNumber evidence="2">2.7.11.22</ecNumber>
    </recommendedName>
</protein>
<evidence type="ECO:0000256" key="1">
    <source>
        <dbReference type="ARBA" id="ARBA00006485"/>
    </source>
</evidence>
<dbReference type="InterPro" id="IPR050108">
    <property type="entry name" value="CDK"/>
</dbReference>
<dbReference type="EMBL" id="GG738889">
    <property type="protein sequence ID" value="EFC40863.1"/>
    <property type="molecule type" value="Genomic_DNA"/>
</dbReference>
<dbReference type="AlphaFoldDB" id="D2VQF2"/>
<dbReference type="Gene3D" id="1.10.510.10">
    <property type="entry name" value="Transferase(Phosphotransferase) domain 1"/>
    <property type="match status" value="1"/>
</dbReference>
<evidence type="ECO:0000256" key="5">
    <source>
        <dbReference type="ARBA" id="ARBA00022741"/>
    </source>
</evidence>
<comment type="similarity">
    <text evidence="1">Belongs to the protein kinase superfamily. CMGC Ser/Thr protein kinase family. CDC2/CDKX subfamily.</text>
</comment>
<dbReference type="FunFam" id="1.10.510.10:FF:000624">
    <property type="entry name" value="Mitogen-activated protein kinase"/>
    <property type="match status" value="1"/>
</dbReference>
<reference evidence="13 14" key="1">
    <citation type="journal article" date="2010" name="Cell">
        <title>The genome of Naegleria gruberi illuminates early eukaryotic versatility.</title>
        <authorList>
            <person name="Fritz-Laylin L.K."/>
            <person name="Prochnik S.E."/>
            <person name="Ginger M.L."/>
            <person name="Dacks J.B."/>
            <person name="Carpenter M.L."/>
            <person name="Field M.C."/>
            <person name="Kuo A."/>
            <person name="Paredez A."/>
            <person name="Chapman J."/>
            <person name="Pham J."/>
            <person name="Shu S."/>
            <person name="Neupane R."/>
            <person name="Cipriano M."/>
            <person name="Mancuso J."/>
            <person name="Tu H."/>
            <person name="Salamov A."/>
            <person name="Lindquist E."/>
            <person name="Shapiro H."/>
            <person name="Lucas S."/>
            <person name="Grigoriev I.V."/>
            <person name="Cande W.Z."/>
            <person name="Fulton C."/>
            <person name="Rokhsar D.S."/>
            <person name="Dawson S.C."/>
        </authorList>
    </citation>
    <scope>NUCLEOTIDE SEQUENCE [LARGE SCALE GENOMIC DNA]</scope>
    <source>
        <strain evidence="13 14">NEG-M</strain>
    </source>
</reference>
<comment type="catalytic activity">
    <reaction evidence="8">
        <text>L-threonyl-[protein] + ATP = O-phospho-L-threonyl-[protein] + ADP + H(+)</text>
        <dbReference type="Rhea" id="RHEA:46608"/>
        <dbReference type="Rhea" id="RHEA-COMP:11060"/>
        <dbReference type="Rhea" id="RHEA-COMP:11605"/>
        <dbReference type="ChEBI" id="CHEBI:15378"/>
        <dbReference type="ChEBI" id="CHEBI:30013"/>
        <dbReference type="ChEBI" id="CHEBI:30616"/>
        <dbReference type="ChEBI" id="CHEBI:61977"/>
        <dbReference type="ChEBI" id="CHEBI:456216"/>
        <dbReference type="EC" id="2.7.11.22"/>
    </reaction>
</comment>
<evidence type="ECO:0000256" key="3">
    <source>
        <dbReference type="ARBA" id="ARBA00022527"/>
    </source>
</evidence>
<dbReference type="Proteomes" id="UP000006671">
    <property type="component" value="Unassembled WGS sequence"/>
</dbReference>
<keyword evidence="5 10" id="KW-0547">Nucleotide-binding</keyword>
<feature type="domain" description="Protein kinase" evidence="12">
    <location>
        <begin position="25"/>
        <end position="319"/>
    </location>
</feature>
<comment type="catalytic activity">
    <reaction evidence="9">
        <text>L-seryl-[protein] + ATP = O-phospho-L-seryl-[protein] + ADP + H(+)</text>
        <dbReference type="Rhea" id="RHEA:17989"/>
        <dbReference type="Rhea" id="RHEA-COMP:9863"/>
        <dbReference type="Rhea" id="RHEA-COMP:11604"/>
        <dbReference type="ChEBI" id="CHEBI:15378"/>
        <dbReference type="ChEBI" id="CHEBI:29999"/>
        <dbReference type="ChEBI" id="CHEBI:30616"/>
        <dbReference type="ChEBI" id="CHEBI:83421"/>
        <dbReference type="ChEBI" id="CHEBI:456216"/>
        <dbReference type="EC" id="2.7.11.22"/>
    </reaction>
</comment>
<dbReference type="GO" id="GO:0004693">
    <property type="term" value="F:cyclin-dependent protein serine/threonine kinase activity"/>
    <property type="evidence" value="ECO:0007669"/>
    <property type="project" value="UniProtKB-EC"/>
</dbReference>
<dbReference type="InParanoid" id="D2VQF2"/>
<evidence type="ECO:0000256" key="11">
    <source>
        <dbReference type="SAM" id="MobiDB-lite"/>
    </source>
</evidence>